<evidence type="ECO:0000313" key="14">
    <source>
        <dbReference type="Proteomes" id="UP000265663"/>
    </source>
</evidence>
<feature type="compositionally biased region" description="Polar residues" evidence="11">
    <location>
        <begin position="47"/>
        <end position="70"/>
    </location>
</feature>
<gene>
    <name evidence="13" type="ORF">GMOD_00003810</name>
</gene>
<evidence type="ECO:0000256" key="5">
    <source>
        <dbReference type="ARBA" id="ARBA00022737"/>
    </source>
</evidence>
<dbReference type="Pfam" id="PF12030">
    <property type="entry name" value="DUF3517"/>
    <property type="match status" value="1"/>
</dbReference>
<evidence type="ECO:0000256" key="4">
    <source>
        <dbReference type="ARBA" id="ARBA00022692"/>
    </source>
</evidence>
<dbReference type="PANTHER" id="PTHR45671">
    <property type="entry name" value="SOLUTE CARRIER FAMILY 25 (MITOCHONDRIAL CARRIER PHOSPHATE CARRIER), MEMBER 3, LIKE-RELATED-RELATED"/>
    <property type="match status" value="1"/>
</dbReference>
<dbReference type="GO" id="GO:0005743">
    <property type="term" value="C:mitochondrial inner membrane"/>
    <property type="evidence" value="ECO:0007669"/>
    <property type="project" value="UniProtKB-SubCell"/>
</dbReference>
<evidence type="ECO:0000313" key="13">
    <source>
        <dbReference type="EMBL" id="RMZ67789.1"/>
    </source>
</evidence>
<keyword evidence="4 10" id="KW-0812">Transmembrane</keyword>
<evidence type="ECO:0000256" key="6">
    <source>
        <dbReference type="ARBA" id="ARBA00022792"/>
    </source>
</evidence>
<evidence type="ECO:0000256" key="3">
    <source>
        <dbReference type="ARBA" id="ARBA00022448"/>
    </source>
</evidence>
<dbReference type="Pfam" id="PF00153">
    <property type="entry name" value="Mito_carr"/>
    <property type="match status" value="2"/>
</dbReference>
<dbReference type="InterPro" id="IPR038765">
    <property type="entry name" value="Papain-like_cys_pep_sf"/>
</dbReference>
<dbReference type="InterPro" id="IPR018108">
    <property type="entry name" value="MCP_transmembrane"/>
</dbReference>
<dbReference type="EMBL" id="KE747814">
    <property type="protein sequence ID" value="RMZ67789.1"/>
    <property type="molecule type" value="Genomic_DNA"/>
</dbReference>
<evidence type="ECO:0000256" key="2">
    <source>
        <dbReference type="ARBA" id="ARBA00006375"/>
    </source>
</evidence>
<dbReference type="Proteomes" id="UP000265663">
    <property type="component" value="Unassembled WGS sequence"/>
</dbReference>
<dbReference type="GO" id="GO:0016579">
    <property type="term" value="P:protein deubiquitination"/>
    <property type="evidence" value="ECO:0007669"/>
    <property type="project" value="InterPro"/>
</dbReference>
<keyword evidence="5" id="KW-0677">Repeat</keyword>
<dbReference type="InterPro" id="IPR001394">
    <property type="entry name" value="Peptidase_C19_UCH"/>
</dbReference>
<keyword evidence="6" id="KW-0999">Mitochondrion inner membrane</keyword>
<dbReference type="SUPFAM" id="SSF54001">
    <property type="entry name" value="Cysteine proteinases"/>
    <property type="match status" value="1"/>
</dbReference>
<dbReference type="FunFam" id="1.50.40.10:FF:000131">
    <property type="entry name" value="Mitochondrial phosphate carrier protein 2"/>
    <property type="match status" value="1"/>
</dbReference>
<dbReference type="Pfam" id="PF00443">
    <property type="entry name" value="UCH"/>
    <property type="match status" value="1"/>
</dbReference>
<dbReference type="SUPFAM" id="SSF103506">
    <property type="entry name" value="Mitochondrial carrier"/>
    <property type="match status" value="1"/>
</dbReference>
<dbReference type="PANTHER" id="PTHR45671:SF13">
    <property type="entry name" value="PHOSPHATE TRANSPORTER PIC2, PUTATIVE (AFU_ORTHOLOGUE AFUA_2G12080)-RELATED"/>
    <property type="match status" value="1"/>
</dbReference>
<dbReference type="GO" id="GO:0005315">
    <property type="term" value="F:phosphate transmembrane transporter activity"/>
    <property type="evidence" value="ECO:0007669"/>
    <property type="project" value="InterPro"/>
</dbReference>
<dbReference type="InterPro" id="IPR044677">
    <property type="entry name" value="SLC25A3/Pic2/Mir1-like"/>
</dbReference>
<reference evidence="13 14" key="1">
    <citation type="journal article" date="2014" name="PLoS ONE">
        <title>De novo Genome Assembly of the Fungal Plant Pathogen Pyrenophora semeniperda.</title>
        <authorList>
            <person name="Soliai M.M."/>
            <person name="Meyer S.E."/>
            <person name="Udall J.A."/>
            <person name="Elzinga D.E."/>
            <person name="Hermansen R.A."/>
            <person name="Bodily P.M."/>
            <person name="Hart A.A."/>
            <person name="Coleman C.E."/>
        </authorList>
    </citation>
    <scope>NUCLEOTIDE SEQUENCE [LARGE SCALE GENOMIC DNA]</scope>
    <source>
        <strain evidence="13 14">CCB06</strain>
        <tissue evidence="13">Mycelium</tissue>
    </source>
</reference>
<keyword evidence="3" id="KW-0813">Transport</keyword>
<dbReference type="GO" id="GO:0004843">
    <property type="term" value="F:cysteine-type deubiquitinase activity"/>
    <property type="evidence" value="ECO:0007669"/>
    <property type="project" value="InterPro"/>
</dbReference>
<accession>A0A3M7M018</accession>
<keyword evidence="7" id="KW-1133">Transmembrane helix</keyword>
<comment type="similarity">
    <text evidence="2">Belongs to the mitochondrial carrier (TC 2.A.29) family.</text>
</comment>
<evidence type="ECO:0000256" key="9">
    <source>
        <dbReference type="ARBA" id="ARBA00023136"/>
    </source>
</evidence>
<evidence type="ECO:0000256" key="1">
    <source>
        <dbReference type="ARBA" id="ARBA00004448"/>
    </source>
</evidence>
<feature type="repeat" description="Solcar" evidence="10">
    <location>
        <begin position="2549"/>
        <end position="2633"/>
    </location>
</feature>
<feature type="region of interest" description="Disordered" evidence="11">
    <location>
        <begin position="1"/>
        <end position="70"/>
    </location>
</feature>
<keyword evidence="14" id="KW-1185">Reference proteome</keyword>
<organism evidence="13 14">
    <name type="scientific">Pyrenophora seminiperda CCB06</name>
    <dbReference type="NCBI Taxonomy" id="1302712"/>
    <lineage>
        <taxon>Eukaryota</taxon>
        <taxon>Fungi</taxon>
        <taxon>Dikarya</taxon>
        <taxon>Ascomycota</taxon>
        <taxon>Pezizomycotina</taxon>
        <taxon>Dothideomycetes</taxon>
        <taxon>Pleosporomycetidae</taxon>
        <taxon>Pleosporales</taxon>
        <taxon>Pleosporineae</taxon>
        <taxon>Pleosporaceae</taxon>
        <taxon>Pyrenophora</taxon>
    </lineage>
</organism>
<proteinExistence type="inferred from homology"/>
<dbReference type="Gene3D" id="1.50.40.10">
    <property type="entry name" value="Mitochondrial carrier domain"/>
    <property type="match status" value="1"/>
</dbReference>
<evidence type="ECO:0000256" key="8">
    <source>
        <dbReference type="ARBA" id="ARBA00023128"/>
    </source>
</evidence>
<dbReference type="OrthoDB" id="420187at2759"/>
<sequence>MTAQDNHLAQSLAADEPANTAPASPPRRDPIEDADASFTRKRPRLHSGSNSLPTMGTDTGPQTPANTTASPAEKLVEMTIRSHPPSSPVPAGDEAANDVLDNAFPDSEQSLILITSSEDEPGSPPVMIIDDDDDDEPVGFAVQIDPANHFREFPYSHIGSHTTVVHDLAQHVYNNNDIDADFFSVLARWLNEFPDPPADVKGFYISKAIFWEDFATLVSKILYRRVPFTLQVPDRRMSDVFYAFLSAYVRICSFLLLADIELLAQTSSDDIHIPSLFASKHLRNLSTILRSDKAPAYHMINKEYSTDLRKLCLQLQQDFLAVDGAGNLFRLANQAIHRVSMNSQNSIAFNASQIVHTLGASIFAGQISISAQDRSDFSRGTLLFLEKYMDDLFNLDRTTDANTARDLILAFQCLLFDLCIWDKSIESQLVDKFLDFKSADSPTTSSSAEVTHTGDQDAYRRDPECFPALVSHAWKFKILRRYLTKGKMDLRMMSITAMDTGLIDIWRQYNDQDPSSRHPVMQYLADFLLDGNIVDYIISVDSHPQLIARSGNILGFLVVNHRWSDRETDATWNTVATSPDPRVISATMTMLRAIIHLMKPVDQMYLCAKLYELPISSYTMDISRFFGDLSLKIVDRASPEDYATRDHSAFPWNVCIRMLCDTMTNAERDKVMLGLHKEAIDHLRNLARHITTDERQAIYRECADHISNHSPKATGSVKVIYTLSTSIDSSGELFFQENQDVLCLILKEIPWFVEAEQEAGPSTHPSLGLRYRLELLALMICRAGDSIPTEIYQDLWEYTIGTRAISNNARNLAWVQILQTIHVFPNNEYCKRLVSEHLPNMEPKFYTHAMFDFVANYSFPTTRQRVRTEHGEKTVLQIPGADLLWPMIISSPEGTIEDLAAGLLADRYVHINEAEGITLGDVEAAHIVLVEKCMQEIQSACKIVRAHVSSRANAAISAAVSDRMVHDKEGHCRRIILFVKLLLEKIRQRPEFNRGRRADSKVDEMDVPYGDAIAVRFQSGNNERQTVMMGADHTLDDLYRKLCYVVGYTKLNLFARGQRLNVAERSNEKISEIDFGGQLLVQRAPEAEVTHPFSGTVTGSSVFESTVVKYFDELFSLMDSDDTISQMLFDYLTFFPAPSRIADGVMTDHTQSEDLFPPRKFFQARYAALALQARLQEQIRHTENHTLTALLTYAKSNLDEKFLGNAIRHLDAALLNPTLIAETITNFQELQLATVLVNVLLDFLRERPSAETSATYFSNGARLANRLVSILSVAMEMREDAMVINDCYGALLEASLHSRVIWEAFVKHPQVPSLHRVLLLEDSRQSVRENISRKIDSVCGGGLPFTCPLSKGEVVGQIWKGISAVLPDSIRYPKQSRQLFTMAEHVFRVQDEYERNESSLRSFLTTWSDLLLKHKHQEFVGQEETDYVVAGFTKLLLSCMMSLKSFKRPINAGDIMEQIFKKYIFTKSSSASEAGAAPVPILESHTRRELYDLMLAFVDDSSTYNNLLKLAGEVESEDYEPVMPTISVDRSTEIRSSTGYVGLYNPRAICYANSLLTQLFMNVNFRKFMLGLDLRERDGSQKLLLETQRLFTNMQHSFRRAADPRSFAACVKDSESMPIDISIQMDADEFYNSLFDQWECQLINEEHKQQFRSFYGGQTLNQIKSKECEHVSERAEPFFAVQCDVLGKSTLQESLQAFVRGDAMEGDNKYKCESCGGKYVNAVKRQVKLTTLLCKANNDRTCFKEVPDNLIFHLKRFEFDLTEFSRKKVYDHFEFPPTIDINVYHVDYLSDPSKPQQEDLFDLVGVLVHTGTCEHGHYYSYIRERPCSTGSTKPAWVEFDDSTVTPFDPADIAYRAFGGMMMEENCNRVQKQYSAYMLFYQRRTTLDADQRQWVASTNGRTLKVPMPEDLKKEVDVSNEALIREYCLLDPDHTTFVRQLHVMSRAINHGSCSEEHAQETDSLHIVLTHLGRIVWRHPTSEIFSKTLVQLRRSVLPCAMCCNIVLKFLAADDGALLNLLVRCPHAKVRSQIRSFFIDCLKVTRDQEPAMYGLEGLESDIDLDSPSPKEGLLTAVTFRLRQIADETYLGTRGWDDFYLTVTQIIEMGHSETAALLSHGFLHFCLTLLSLHVHKSFQERAPELLRILNKKSGIFNRLVACLSELLLRMDTDLPTIDRNLSGDRQGTLDRESMRFPLTSEERSMLFYWDSELKAIAVLDKALEIFDHSKVEHFYPGDIVISMLGWSNAQAQSNLFKTINDGITLDPPFCDAYVKASLSFCEASSSVDNVMKIINTITKAIASIPRVDEQRSLGGPAAIKFIAGLLKAENMAVFQQKHPHIFSYWVMSKACAWAPPLLLHTLESVRQDANILICELYKTHEDWSREMVQSHWATLRDLIAELVQRIIGGKDQGMLVSHLTQLIGACRYLVQQLYELAQSEDPAMVIYRDDEHDTHCIMQWREQVEPVIHSWPQDDGLSAGDLYEQSEFGSSTPSGNLRPLECSNYGGISRYSLGSTTDLVAREKKQASKEEKVTMANKLDAMKPQKKIELFSGSYFAACTVGGIIACGPTHTMVTPLDLVKCRRQVDSSLYKSNSQAWKMIYSKEGLRGVFFGWTPTFIGYSMQGAGKYGFYEIFKYLYGDKLAPGAPKQVVYLAASASAEFLADIALCPMEALKVRMQTTLPPFARNLREGWAKVIKEEGVGGLYKGLYPLWARQIPYTMVKFATFEETVTQIYKFLGNLKNRLDRCSRRVSASSVDISQVSGVQLCRILQSNPQSRIRDVMVSKLNSDRKPGEGAGQAIGRIYGKIGFAGLWNGLPVRIFMIGTLTAFQWLIYDSFKVYLGLPTTGGH</sequence>
<keyword evidence="9 10" id="KW-0472">Membrane</keyword>
<dbReference type="PROSITE" id="PS50235">
    <property type="entry name" value="USP_3"/>
    <property type="match status" value="1"/>
</dbReference>
<dbReference type="InterPro" id="IPR023395">
    <property type="entry name" value="MCP_dom_sf"/>
</dbReference>
<dbReference type="PROSITE" id="PS50920">
    <property type="entry name" value="SOLCAR"/>
    <property type="match status" value="3"/>
</dbReference>
<comment type="subcellular location">
    <subcellularLocation>
        <location evidence="1">Mitochondrion inner membrane</location>
        <topology evidence="1">Multi-pass membrane protein</topology>
    </subcellularLocation>
</comment>
<dbReference type="Gene3D" id="3.90.70.10">
    <property type="entry name" value="Cysteine proteinases"/>
    <property type="match status" value="1"/>
</dbReference>
<dbReference type="PROSITE" id="PS00973">
    <property type="entry name" value="USP_2"/>
    <property type="match status" value="1"/>
</dbReference>
<keyword evidence="8" id="KW-0496">Mitochondrion</keyword>
<evidence type="ECO:0000259" key="12">
    <source>
        <dbReference type="PROSITE" id="PS50235"/>
    </source>
</evidence>
<protein>
    <submittedName>
        <fullName evidence="13">DFFRY protein</fullName>
    </submittedName>
</protein>
<evidence type="ECO:0000256" key="11">
    <source>
        <dbReference type="SAM" id="MobiDB-lite"/>
    </source>
</evidence>
<dbReference type="InterPro" id="IPR028889">
    <property type="entry name" value="USP"/>
</dbReference>
<feature type="repeat" description="Solcar" evidence="10">
    <location>
        <begin position="2750"/>
        <end position="2836"/>
    </location>
</feature>
<feature type="domain" description="USP" evidence="12">
    <location>
        <begin position="1541"/>
        <end position="1883"/>
    </location>
</feature>
<dbReference type="InterPro" id="IPR018200">
    <property type="entry name" value="USP_CS"/>
</dbReference>
<dbReference type="InterPro" id="IPR021905">
    <property type="entry name" value="DUF3517"/>
</dbReference>
<evidence type="ECO:0000256" key="10">
    <source>
        <dbReference type="PROSITE-ProRule" id="PRU00282"/>
    </source>
</evidence>
<feature type="repeat" description="Solcar" evidence="10">
    <location>
        <begin position="2643"/>
        <end position="2728"/>
    </location>
</feature>
<evidence type="ECO:0000256" key="7">
    <source>
        <dbReference type="ARBA" id="ARBA00022989"/>
    </source>
</evidence>
<name>A0A3M7M018_9PLEO</name>
<dbReference type="GO" id="GO:1990547">
    <property type="term" value="P:mitochondrial phosphate ion transmembrane transport"/>
    <property type="evidence" value="ECO:0007669"/>
    <property type="project" value="InterPro"/>
</dbReference>